<dbReference type="Pfam" id="PF07762">
    <property type="entry name" value="DUF1618"/>
    <property type="match status" value="1"/>
</dbReference>
<dbReference type="PANTHER" id="PTHR33074">
    <property type="entry name" value="EXPRESSED PROTEIN-RELATED"/>
    <property type="match status" value="1"/>
</dbReference>
<dbReference type="InterPro" id="IPR011676">
    <property type="entry name" value="DUF1618"/>
</dbReference>
<feature type="compositionally biased region" description="Low complexity" evidence="1">
    <location>
        <begin position="110"/>
        <end position="127"/>
    </location>
</feature>
<keyword evidence="4" id="KW-1185">Reference proteome</keyword>
<gene>
    <name evidence="3" type="ORF">BAE44_0015692</name>
</gene>
<reference evidence="3 4" key="1">
    <citation type="submission" date="2016-09" db="EMBL/GenBank/DDBJ databases">
        <title>The draft genome of Dichanthelium oligosanthes: A C3 panicoid grass species.</title>
        <authorList>
            <person name="Studer A.J."/>
            <person name="Schnable J.C."/>
            <person name="Brutnell T.P."/>
        </authorList>
    </citation>
    <scope>NUCLEOTIDE SEQUENCE [LARGE SCALE GENOMIC DNA]</scope>
    <source>
        <strain evidence="4">cv. Kellogg 1175</strain>
        <tissue evidence="3">Leaf</tissue>
    </source>
</reference>
<dbReference type="EMBL" id="LWDX02042883">
    <property type="protein sequence ID" value="OEL23289.1"/>
    <property type="molecule type" value="Genomic_DNA"/>
</dbReference>
<evidence type="ECO:0000313" key="3">
    <source>
        <dbReference type="EMBL" id="OEL23289.1"/>
    </source>
</evidence>
<evidence type="ECO:0000259" key="2">
    <source>
        <dbReference type="Pfam" id="PF07762"/>
    </source>
</evidence>
<organism evidence="3 4">
    <name type="scientific">Dichanthelium oligosanthes</name>
    <dbReference type="NCBI Taxonomy" id="888268"/>
    <lineage>
        <taxon>Eukaryota</taxon>
        <taxon>Viridiplantae</taxon>
        <taxon>Streptophyta</taxon>
        <taxon>Embryophyta</taxon>
        <taxon>Tracheophyta</taxon>
        <taxon>Spermatophyta</taxon>
        <taxon>Magnoliopsida</taxon>
        <taxon>Liliopsida</taxon>
        <taxon>Poales</taxon>
        <taxon>Poaceae</taxon>
        <taxon>PACMAD clade</taxon>
        <taxon>Panicoideae</taxon>
        <taxon>Panicodae</taxon>
        <taxon>Paniceae</taxon>
        <taxon>Dichantheliinae</taxon>
        <taxon>Dichanthelium</taxon>
    </lineage>
</organism>
<accession>A0A1E5VDS2</accession>
<dbReference type="Proteomes" id="UP000095767">
    <property type="component" value="Unassembled WGS sequence"/>
</dbReference>
<dbReference type="PANTHER" id="PTHR33074:SF68">
    <property type="entry name" value="OS09G0557100 PROTEIN"/>
    <property type="match status" value="1"/>
</dbReference>
<evidence type="ECO:0000256" key="1">
    <source>
        <dbReference type="SAM" id="MobiDB-lite"/>
    </source>
</evidence>
<dbReference type="OrthoDB" id="695602at2759"/>
<comment type="caution">
    <text evidence="3">The sequence shown here is derived from an EMBL/GenBank/DDBJ whole genome shotgun (WGS) entry which is preliminary data.</text>
</comment>
<proteinExistence type="predicted"/>
<sequence>MSSGNAIRATFCTAAPPLVSYMCVWCPDLPPTKLAMEPTVEAAEAELVLFRVSLSGCPSRRSYFVYKATGGEGRSSLRRVEDPDPYMLYRHSTALLPRPRDVGVGEDGGPSAHTKTMTTATSTSPHSITLPCRMRASTSGSTTPWTSSTVPLVTRCIHITAKVIALGEEGLVGFVDPWRGILVCDLLRCKWEHYLPLPQHLIRLDKLRDEPLLSRDIASVNGRLTLVDLNRSAAGTDSSSDCLSWDVSTWSISSPWEEQDGWRKDYMINTRGIIIDDETANADLLPKVENNGATTPQPSIGSHFLAHPTLSLSDNRVVYLMGKADSWDKSKKALVLST</sequence>
<dbReference type="AlphaFoldDB" id="A0A1E5VDS2"/>
<feature type="region of interest" description="Disordered" evidence="1">
    <location>
        <begin position="99"/>
        <end position="128"/>
    </location>
</feature>
<protein>
    <recommendedName>
        <fullName evidence="2">DUF1618 domain-containing protein</fullName>
    </recommendedName>
</protein>
<feature type="domain" description="DUF1618" evidence="2">
    <location>
        <begin position="175"/>
        <end position="319"/>
    </location>
</feature>
<evidence type="ECO:0000313" key="4">
    <source>
        <dbReference type="Proteomes" id="UP000095767"/>
    </source>
</evidence>
<name>A0A1E5VDS2_9POAL</name>